<evidence type="ECO:0000313" key="10">
    <source>
        <dbReference type="Proteomes" id="UP000747399"/>
    </source>
</evidence>
<keyword evidence="5 7" id="KW-0472">Membrane</keyword>
<dbReference type="InterPro" id="IPR005821">
    <property type="entry name" value="Ion_trans_dom"/>
</dbReference>
<feature type="transmembrane region" description="Helical" evidence="7">
    <location>
        <begin position="1193"/>
        <end position="1214"/>
    </location>
</feature>
<dbReference type="GO" id="GO:0005216">
    <property type="term" value="F:monoatomic ion channel activity"/>
    <property type="evidence" value="ECO:0007669"/>
    <property type="project" value="InterPro"/>
</dbReference>
<feature type="compositionally biased region" description="Pro residues" evidence="6">
    <location>
        <begin position="415"/>
        <end position="425"/>
    </location>
</feature>
<sequence>MAVLLGTRQAEQWVPLSARRSSTAAIAEAEELSGPPTPTDDVGLPGGIYTPTRNAPGDVLPPRARKDSLSSSPSNTESIEIPYRFTLADLNARSYFLIHEAAPDAATRSTSLLVNRLRGALRQAVALANVEVCLIRNCQLAGQPVTAPVGIDLTRSSPVEPSEPAAERIRRATENASALAPIADLLSQHMHFCTLKDVRGLLEDMIQEADKILTEPSCAEGLGEVEDAVLHELAFTFAAYQPAVLDEELKGSQSPYDPRSHTHSIADVRALVEGSVRAAGTTAPESLARLAIRLLDALRLQRPISPLAGWLLQGAFMSGNVELVSKLLARRSTSGLFELDIIRRLRAAWLGYTRYRPLQAGRSGVKAQTIDWLDFKCSCARAVLIAHKIVETLILRNDKDLTQSVQMAAAAAAPLPSPPPSPPAGDPSLSLLVANAGGGGAEPGPPQQSCLENRPQRKAVVIALPPAAVTLPSVLCDMADVTRCRLLDDDSDHVELEPAKWVLVKELFPRAAACKPLALAMLHLVLAGKREVQREARAAAAATTAASSVSAATELPLPYTDKEDAGGASLREEEDEEGVAEAEAVERTRMEEEAHTVRYRKLHLLAVQACHLAVHSGSLSTVSDAVACIRAVRAWPSIDMAMLNDLAGAFPHQCAALLSAIPLQEVDLEDNVLPFALPPGFTTVAVSDKDAHEFRQGGGTGSTQDAEHFATQRETDASIEASLLVLPRTWLALLFLFWPVEFLSPTTRQLLRVLRCAVAAFLWQGPGSCAVAAVFTVLLLVAGAATRSVVAVARILYYGILYRIWSFVTAHFPAIRQAVYRICGRPVSVGPVPHVPTGIGRRLATMHRSVTGGPAAVTAAGNGDGDEEGEEGFTRQLGLGIWRTFFAHGHNALIDWAVGWGKGSASISCRKLPMPVVYTSQSGTSLSPGGQRLHQLDTALLEKLLKTPGLHPSVFGSKVLRALILFKWNYFTKYFIILQLLLHITYMGIFLAYAFSIKDMEPVDGRESGPGANTAGCQLQAPTPKQTGLLIVLGVMTVDFLVQELRQIRHFGWLFFTHTWDLLDACSVALVVASVTLHFSCTSGVSPLTLRGLASVQIVLLFMRLLYYAMASDKLGSFVRMVLETTYDLVMFFAFLSVVFVGFALAIIVSQGTFADEEQTFIKLFTMMYGDFDVNFLSTLDSGALGLDALTRVLASVYMILVTIILLNLLISVISESYERIRENEKWESLRNKALLVVESETQLWQFFLTWLYTTLTPPSQRHCNDNGKRYLYVIAPEYARRLEADGDEDDEDEDEAGDEDEDDDGQWNGRLGEMKRHITTQARATVDVLRREVCKIQILVEGVGRAAAAAATAASIAPGVEVEVSGGDETGAAVRDLAGASNVAELSRGEDSGPTALLDERSVQLLVEQVSKEVGALVSKEVAALRNELRAEIAKTGPAQQKQQGHGGRLTPLPNATSIRPSLPHLTVVSSPASAPPGGTSPSGEAAAAPVAARPEGVAQEGAPSPRGASPPDDAPASKEAMKAA</sequence>
<keyword evidence="2 7" id="KW-0812">Transmembrane</keyword>
<feature type="compositionally biased region" description="Low complexity" evidence="6">
    <location>
        <begin position="426"/>
        <end position="435"/>
    </location>
</feature>
<evidence type="ECO:0000259" key="8">
    <source>
        <dbReference type="Pfam" id="PF00520"/>
    </source>
</evidence>
<keyword evidence="4 7" id="KW-1133">Transmembrane helix</keyword>
<keyword evidence="10" id="KW-1185">Reference proteome</keyword>
<feature type="transmembrane region" description="Helical" evidence="7">
    <location>
        <begin position="974"/>
        <end position="995"/>
    </location>
</feature>
<dbReference type="PANTHER" id="PTHR10582">
    <property type="entry name" value="TRANSIENT RECEPTOR POTENTIAL ION CHANNEL PROTEIN"/>
    <property type="match status" value="1"/>
</dbReference>
<proteinExistence type="predicted"/>
<feature type="region of interest" description="Disordered" evidence="6">
    <location>
        <begin position="1436"/>
        <end position="1526"/>
    </location>
</feature>
<evidence type="ECO:0000256" key="3">
    <source>
        <dbReference type="ARBA" id="ARBA00022737"/>
    </source>
</evidence>
<feature type="compositionally biased region" description="Acidic residues" evidence="6">
    <location>
        <begin position="1286"/>
        <end position="1306"/>
    </location>
</feature>
<dbReference type="PANTHER" id="PTHR10582:SF2">
    <property type="entry name" value="INACTIVE"/>
    <property type="match status" value="1"/>
</dbReference>
<dbReference type="InterPro" id="IPR024862">
    <property type="entry name" value="TRPV"/>
</dbReference>
<feature type="region of interest" description="Disordered" evidence="6">
    <location>
        <begin position="1284"/>
        <end position="1314"/>
    </location>
</feature>
<feature type="compositionally biased region" description="Basic and acidic residues" evidence="6">
    <location>
        <begin position="1517"/>
        <end position="1526"/>
    </location>
</feature>
<dbReference type="Pfam" id="PF00520">
    <property type="entry name" value="Ion_trans"/>
    <property type="match status" value="1"/>
</dbReference>
<feature type="transmembrane region" description="Helical" evidence="7">
    <location>
        <begin position="795"/>
        <end position="815"/>
    </location>
</feature>
<evidence type="ECO:0000313" key="9">
    <source>
        <dbReference type="EMBL" id="GIL62295.1"/>
    </source>
</evidence>
<feature type="transmembrane region" description="Helical" evidence="7">
    <location>
        <begin position="761"/>
        <end position="783"/>
    </location>
</feature>
<feature type="domain" description="Ion transport" evidence="8">
    <location>
        <begin position="999"/>
        <end position="1225"/>
    </location>
</feature>
<evidence type="ECO:0000256" key="7">
    <source>
        <dbReference type="SAM" id="Phobius"/>
    </source>
</evidence>
<evidence type="ECO:0000256" key="2">
    <source>
        <dbReference type="ARBA" id="ARBA00022692"/>
    </source>
</evidence>
<gene>
    <name evidence="9" type="ORF">Vafri_16581</name>
</gene>
<dbReference type="GO" id="GO:0098703">
    <property type="term" value="P:calcium ion import across plasma membrane"/>
    <property type="evidence" value="ECO:0007669"/>
    <property type="project" value="TreeGrafter"/>
</dbReference>
<organism evidence="9 10">
    <name type="scientific">Volvox africanus</name>
    <dbReference type="NCBI Taxonomy" id="51714"/>
    <lineage>
        <taxon>Eukaryota</taxon>
        <taxon>Viridiplantae</taxon>
        <taxon>Chlorophyta</taxon>
        <taxon>core chlorophytes</taxon>
        <taxon>Chlorophyceae</taxon>
        <taxon>CS clade</taxon>
        <taxon>Chlamydomonadales</taxon>
        <taxon>Volvocaceae</taxon>
        <taxon>Volvox</taxon>
    </lineage>
</organism>
<feature type="region of interest" description="Disordered" evidence="6">
    <location>
        <begin position="24"/>
        <end position="76"/>
    </location>
</feature>
<reference evidence="9" key="1">
    <citation type="journal article" date="2021" name="Proc. Natl. Acad. Sci. U.S.A.">
        <title>Three genomes in the algal genus Volvox reveal the fate of a haploid sex-determining region after a transition to homothallism.</title>
        <authorList>
            <person name="Yamamoto K."/>
            <person name="Hamaji T."/>
            <person name="Kawai-Toyooka H."/>
            <person name="Matsuzaki R."/>
            <person name="Takahashi F."/>
            <person name="Nishimura Y."/>
            <person name="Kawachi M."/>
            <person name="Noguchi H."/>
            <person name="Minakuchi Y."/>
            <person name="Umen J.G."/>
            <person name="Toyoda A."/>
            <person name="Nozaki H."/>
        </authorList>
    </citation>
    <scope>NUCLEOTIDE SEQUENCE</scope>
    <source>
        <strain evidence="9">NIES-3780</strain>
    </source>
</reference>
<feature type="transmembrane region" description="Helical" evidence="7">
    <location>
        <begin position="1129"/>
        <end position="1149"/>
    </location>
</feature>
<feature type="region of interest" description="Disordered" evidence="6">
    <location>
        <begin position="556"/>
        <end position="587"/>
    </location>
</feature>
<protein>
    <recommendedName>
        <fullName evidence="8">Ion transport domain-containing protein</fullName>
    </recommendedName>
</protein>
<evidence type="ECO:0000256" key="5">
    <source>
        <dbReference type="ARBA" id="ARBA00023136"/>
    </source>
</evidence>
<evidence type="ECO:0000256" key="4">
    <source>
        <dbReference type="ARBA" id="ARBA00022989"/>
    </source>
</evidence>
<evidence type="ECO:0000256" key="1">
    <source>
        <dbReference type="ARBA" id="ARBA00004141"/>
    </source>
</evidence>
<evidence type="ECO:0000256" key="6">
    <source>
        <dbReference type="SAM" id="MobiDB-lite"/>
    </source>
</evidence>
<dbReference type="EMBL" id="BNCO01000050">
    <property type="protein sequence ID" value="GIL62295.1"/>
    <property type="molecule type" value="Genomic_DNA"/>
</dbReference>
<feature type="transmembrane region" description="Helical" evidence="7">
    <location>
        <begin position="1062"/>
        <end position="1080"/>
    </location>
</feature>
<name>A0A8J4BII2_9CHLO</name>
<dbReference type="GO" id="GO:0005886">
    <property type="term" value="C:plasma membrane"/>
    <property type="evidence" value="ECO:0007669"/>
    <property type="project" value="TreeGrafter"/>
</dbReference>
<dbReference type="Proteomes" id="UP000747399">
    <property type="component" value="Unassembled WGS sequence"/>
</dbReference>
<feature type="transmembrane region" description="Helical" evidence="7">
    <location>
        <begin position="1092"/>
        <end position="1109"/>
    </location>
</feature>
<accession>A0A8J4BII2</accession>
<feature type="compositionally biased region" description="Low complexity" evidence="6">
    <location>
        <begin position="1471"/>
        <end position="1500"/>
    </location>
</feature>
<keyword evidence="3" id="KW-0677">Repeat</keyword>
<feature type="region of interest" description="Disordered" evidence="6">
    <location>
        <begin position="412"/>
        <end position="451"/>
    </location>
</feature>
<comment type="caution">
    <text evidence="9">The sequence shown here is derived from an EMBL/GenBank/DDBJ whole genome shotgun (WGS) entry which is preliminary data.</text>
</comment>
<comment type="subcellular location">
    <subcellularLocation>
        <location evidence="1">Membrane</location>
        <topology evidence="1">Multi-pass membrane protein</topology>
    </subcellularLocation>
</comment>